<evidence type="ECO:0000313" key="5">
    <source>
        <dbReference type="Proteomes" id="UP000316621"/>
    </source>
</evidence>
<protein>
    <recommendedName>
        <fullName evidence="3">DUF4408 domain-containing protein</fullName>
    </recommendedName>
</protein>
<keyword evidence="2" id="KW-0472">Membrane</keyword>
<name>A0A4Y7K7L5_PAPSO</name>
<proteinExistence type="predicted"/>
<dbReference type="PANTHER" id="PTHR33098">
    <property type="entry name" value="COTTON FIBER (DUF761)"/>
    <property type="match status" value="1"/>
</dbReference>
<feature type="compositionally biased region" description="Polar residues" evidence="1">
    <location>
        <begin position="260"/>
        <end position="269"/>
    </location>
</feature>
<feature type="region of interest" description="Disordered" evidence="1">
    <location>
        <begin position="377"/>
        <end position="403"/>
    </location>
</feature>
<feature type="region of interest" description="Disordered" evidence="1">
    <location>
        <begin position="148"/>
        <end position="178"/>
    </location>
</feature>
<feature type="domain" description="DUF4408" evidence="3">
    <location>
        <begin position="44"/>
        <end position="68"/>
    </location>
</feature>
<sequence length="442" mass="50890">MSPEEKAILFIPQIFIPELSSSSSVPIHSFNHTMLEETIPTISSWFTPTFLFLALNLVIGIIAVTSSFGSKHKQQHQHPLQPQHDSRGFQPPPPQQQESRGGSNYQHPQLVRGPSTVIERLKSINLYHFKTEDLNPFSSIHTFQQPDPVPVSSGFVSSQNHYEQPPPQQQQPQRQPLARAPSILDRLKSINLYHYKADDFNPFHSNNHHLEHHEEETAQLEKLCSSKDSKNRDFLDHRALENKKSKVKVVQQHDTQQQQSPRSPAQKQRPTPAAAPLARAPPPPPPLARAPSILERLKSINLYQDFIPNFQKQPVDQFHEHDHDFLDHRALEKKKSVTKTPITKNKKKLMSAKSDVLGHFGEFDARQEEEDRRLNLTAKEKKSQSMNDHHKKEFSDDDEEGRVVDEEVDAKADDFINRFKNQLKLQRLDSIMQYKDLLTNKK</sequence>
<keyword evidence="2" id="KW-0812">Transmembrane</keyword>
<keyword evidence="2" id="KW-1133">Transmembrane helix</keyword>
<feature type="compositionally biased region" description="Basic and acidic residues" evidence="1">
    <location>
        <begin position="377"/>
        <end position="394"/>
    </location>
</feature>
<dbReference type="STRING" id="3469.A0A4Y7K7L5"/>
<feature type="transmembrane region" description="Helical" evidence="2">
    <location>
        <begin position="45"/>
        <end position="68"/>
    </location>
</feature>
<feature type="region of interest" description="Disordered" evidence="1">
    <location>
        <begin position="72"/>
        <end position="111"/>
    </location>
</feature>
<gene>
    <name evidence="4" type="ORF">C5167_031607</name>
</gene>
<evidence type="ECO:0000256" key="1">
    <source>
        <dbReference type="SAM" id="MobiDB-lite"/>
    </source>
</evidence>
<dbReference type="InterPro" id="IPR025520">
    <property type="entry name" value="DUF4408"/>
</dbReference>
<dbReference type="PANTHER" id="PTHR33098:SF53">
    <property type="entry name" value="OS05G0540900 PROTEIN"/>
    <property type="match status" value="1"/>
</dbReference>
<dbReference type="Pfam" id="PF05553">
    <property type="entry name" value="DUF761"/>
    <property type="match status" value="1"/>
</dbReference>
<dbReference type="AlphaFoldDB" id="A0A4Y7K7L5"/>
<dbReference type="Pfam" id="PF14364">
    <property type="entry name" value="DUF4408"/>
    <property type="match status" value="1"/>
</dbReference>
<feature type="compositionally biased region" description="Polar residues" evidence="1">
    <location>
        <begin position="96"/>
        <end position="107"/>
    </location>
</feature>
<evidence type="ECO:0000259" key="3">
    <source>
        <dbReference type="Pfam" id="PF14364"/>
    </source>
</evidence>
<evidence type="ECO:0000256" key="2">
    <source>
        <dbReference type="SAM" id="Phobius"/>
    </source>
</evidence>
<dbReference type="Proteomes" id="UP000316621">
    <property type="component" value="Chromosome 7"/>
</dbReference>
<dbReference type="EMBL" id="CM010721">
    <property type="protein sequence ID" value="RZC68350.1"/>
    <property type="molecule type" value="Genomic_DNA"/>
</dbReference>
<dbReference type="InterPro" id="IPR008480">
    <property type="entry name" value="DUF761_pln"/>
</dbReference>
<feature type="region of interest" description="Disordered" evidence="1">
    <location>
        <begin position="239"/>
        <end position="290"/>
    </location>
</feature>
<organism evidence="4 5">
    <name type="scientific">Papaver somniferum</name>
    <name type="common">Opium poppy</name>
    <dbReference type="NCBI Taxonomy" id="3469"/>
    <lineage>
        <taxon>Eukaryota</taxon>
        <taxon>Viridiplantae</taxon>
        <taxon>Streptophyta</taxon>
        <taxon>Embryophyta</taxon>
        <taxon>Tracheophyta</taxon>
        <taxon>Spermatophyta</taxon>
        <taxon>Magnoliopsida</taxon>
        <taxon>Ranunculales</taxon>
        <taxon>Papaveraceae</taxon>
        <taxon>Papaveroideae</taxon>
        <taxon>Papaver</taxon>
    </lineage>
</organism>
<dbReference type="OMA" id="GAWAWIR"/>
<accession>A0A4Y7K7L5</accession>
<reference evidence="4 5" key="1">
    <citation type="journal article" date="2018" name="Science">
        <title>The opium poppy genome and morphinan production.</title>
        <authorList>
            <person name="Guo L."/>
            <person name="Winzer T."/>
            <person name="Yang X."/>
            <person name="Li Y."/>
            <person name="Ning Z."/>
            <person name="He Z."/>
            <person name="Teodor R."/>
            <person name="Lu Y."/>
            <person name="Bowser T.A."/>
            <person name="Graham I.A."/>
            <person name="Ye K."/>
        </authorList>
    </citation>
    <scope>NUCLEOTIDE SEQUENCE [LARGE SCALE GENOMIC DNA]</scope>
    <source>
        <strain evidence="5">cv. HN1</strain>
        <tissue evidence="4">Leaves</tissue>
    </source>
</reference>
<feature type="compositionally biased region" description="Pro residues" evidence="1">
    <location>
        <begin position="279"/>
        <end position="288"/>
    </location>
</feature>
<keyword evidence="5" id="KW-1185">Reference proteome</keyword>
<dbReference type="Gramene" id="RZC68350">
    <property type="protein sequence ID" value="RZC68350"/>
    <property type="gene ID" value="C5167_031607"/>
</dbReference>
<evidence type="ECO:0000313" key="4">
    <source>
        <dbReference type="EMBL" id="RZC68350.1"/>
    </source>
</evidence>